<dbReference type="Gene3D" id="3.30.590.20">
    <property type="match status" value="1"/>
</dbReference>
<comment type="caution">
    <text evidence="7">The sequence shown here is derived from an EMBL/GenBank/DDBJ whole genome shotgun (WGS) entry which is preliminary data.</text>
</comment>
<dbReference type="EMBL" id="PTJD01000005">
    <property type="protein sequence ID" value="PPK96022.1"/>
    <property type="molecule type" value="Genomic_DNA"/>
</dbReference>
<dbReference type="InterPro" id="IPR006336">
    <property type="entry name" value="GCS2"/>
</dbReference>
<keyword evidence="2 5" id="KW-0547">Nucleotide-binding</keyword>
<name>A0A2S6IP37_9ACTN</name>
<dbReference type="InterPro" id="IPR050141">
    <property type="entry name" value="GCL_type2/YbdK_subfam"/>
</dbReference>
<dbReference type="HAMAP" id="MF_01609">
    <property type="entry name" value="Glu_cys_ligase_2"/>
    <property type="match status" value="1"/>
</dbReference>
<dbReference type="NCBIfam" id="NF010041">
    <property type="entry name" value="PRK13517.1-1"/>
    <property type="match status" value="1"/>
</dbReference>
<keyword evidence="8" id="KW-1185">Reference proteome</keyword>
<evidence type="ECO:0000256" key="5">
    <source>
        <dbReference type="HAMAP-Rule" id="MF_01609"/>
    </source>
</evidence>
<evidence type="ECO:0000313" key="7">
    <source>
        <dbReference type="EMBL" id="PPK96022.1"/>
    </source>
</evidence>
<dbReference type="InterPro" id="IPR011793">
    <property type="entry name" value="YbdK"/>
</dbReference>
<protein>
    <recommendedName>
        <fullName evidence="5">Putative glutamate--cysteine ligase 2</fullName>
        <ecNumber evidence="5">6.3.2.2</ecNumber>
    </recommendedName>
    <alternativeName>
        <fullName evidence="5">Gamma-glutamylcysteine synthetase 2</fullName>
        <shortName evidence="5">GCS 2</shortName>
        <shortName evidence="5">Gamma-GCS 2</shortName>
    </alternativeName>
</protein>
<dbReference type="Proteomes" id="UP000239485">
    <property type="component" value="Unassembled WGS sequence"/>
</dbReference>
<feature type="region of interest" description="Disordered" evidence="6">
    <location>
        <begin position="1"/>
        <end position="21"/>
    </location>
</feature>
<dbReference type="GO" id="GO:0005524">
    <property type="term" value="F:ATP binding"/>
    <property type="evidence" value="ECO:0007669"/>
    <property type="project" value="UniProtKB-KW"/>
</dbReference>
<keyword evidence="1 5" id="KW-0436">Ligase</keyword>
<comment type="catalytic activity">
    <reaction evidence="4 5">
        <text>L-cysteine + L-glutamate + ATP = gamma-L-glutamyl-L-cysteine + ADP + phosphate + H(+)</text>
        <dbReference type="Rhea" id="RHEA:13285"/>
        <dbReference type="ChEBI" id="CHEBI:15378"/>
        <dbReference type="ChEBI" id="CHEBI:29985"/>
        <dbReference type="ChEBI" id="CHEBI:30616"/>
        <dbReference type="ChEBI" id="CHEBI:35235"/>
        <dbReference type="ChEBI" id="CHEBI:43474"/>
        <dbReference type="ChEBI" id="CHEBI:58173"/>
        <dbReference type="ChEBI" id="CHEBI:456216"/>
        <dbReference type="EC" id="6.3.2.2"/>
    </reaction>
</comment>
<evidence type="ECO:0000256" key="3">
    <source>
        <dbReference type="ARBA" id="ARBA00022840"/>
    </source>
</evidence>
<evidence type="ECO:0000256" key="6">
    <source>
        <dbReference type="SAM" id="MobiDB-lite"/>
    </source>
</evidence>
<dbReference type="PANTHER" id="PTHR36510:SF1">
    <property type="entry name" value="GLUTAMATE--CYSTEINE LIGASE 2-RELATED"/>
    <property type="match status" value="1"/>
</dbReference>
<dbReference type="PANTHER" id="PTHR36510">
    <property type="entry name" value="GLUTAMATE--CYSTEINE LIGASE 2-RELATED"/>
    <property type="match status" value="1"/>
</dbReference>
<dbReference type="GO" id="GO:0004357">
    <property type="term" value="F:glutamate-cysteine ligase activity"/>
    <property type="evidence" value="ECO:0007669"/>
    <property type="project" value="UniProtKB-EC"/>
</dbReference>
<accession>A0A2S6IP37</accession>
<gene>
    <name evidence="7" type="ORF">CLV92_105122</name>
</gene>
<proteinExistence type="inferred from homology"/>
<evidence type="ECO:0000256" key="4">
    <source>
        <dbReference type="ARBA" id="ARBA00048819"/>
    </source>
</evidence>
<comment type="function">
    <text evidence="5">ATP-dependent carboxylate-amine ligase which exhibits weak glutamate--cysteine ligase activity.</text>
</comment>
<dbReference type="AlphaFoldDB" id="A0A2S6IP37"/>
<sequence>MPPRTAPSPRVRPAAPAQAPSAPAAVGASLGVEEEYHVVDAETFALLDDARLNADAVHGDLEGVDAEIATTQLEIATPVCSTLEELRRELARARAAAARAAARAGATVLAASTHPSASWEEQRLTSRPRYLHLLERWGVLALQQVICGCHVHVGVPDVDTAVAVMDRVRPYLPVVLALTGSSPFHEGVDTGYDSYRTQWFSRWAIAGSPEPLGDAATYREVVDGLTVAGIIDDASHLYWDVRPSQRYPTLEYRIGDVCTSLDDAVLHAALVRSLTRVLAARARAGDPVPAVRPELLRAARWRASRHGVSEQLFDPLRQDLVPAAVAVQRLLGELRDDLEQHGEDREVRDLAARVLARGTSAARQREVLHRTGDPQEVARMLAAESLAASGGLLGAS</sequence>
<dbReference type="SUPFAM" id="SSF55931">
    <property type="entry name" value="Glutamine synthetase/guanido kinase"/>
    <property type="match status" value="1"/>
</dbReference>
<dbReference type="Pfam" id="PF04107">
    <property type="entry name" value="GCS2"/>
    <property type="match status" value="1"/>
</dbReference>
<keyword evidence="3 5" id="KW-0067">ATP-binding</keyword>
<organism evidence="7 8">
    <name type="scientific">Kineococcus xinjiangensis</name>
    <dbReference type="NCBI Taxonomy" id="512762"/>
    <lineage>
        <taxon>Bacteria</taxon>
        <taxon>Bacillati</taxon>
        <taxon>Actinomycetota</taxon>
        <taxon>Actinomycetes</taxon>
        <taxon>Kineosporiales</taxon>
        <taxon>Kineosporiaceae</taxon>
        <taxon>Kineococcus</taxon>
    </lineage>
</organism>
<dbReference type="EC" id="6.3.2.2" evidence="5"/>
<dbReference type="GO" id="GO:0042398">
    <property type="term" value="P:modified amino acid biosynthetic process"/>
    <property type="evidence" value="ECO:0007669"/>
    <property type="project" value="InterPro"/>
</dbReference>
<reference evidence="7 8" key="1">
    <citation type="submission" date="2018-02" db="EMBL/GenBank/DDBJ databases">
        <title>Genomic Encyclopedia of Archaeal and Bacterial Type Strains, Phase II (KMG-II): from individual species to whole genera.</title>
        <authorList>
            <person name="Goeker M."/>
        </authorList>
    </citation>
    <scope>NUCLEOTIDE SEQUENCE [LARGE SCALE GENOMIC DNA]</scope>
    <source>
        <strain evidence="7 8">DSM 22857</strain>
    </source>
</reference>
<evidence type="ECO:0000313" key="8">
    <source>
        <dbReference type="Proteomes" id="UP000239485"/>
    </source>
</evidence>
<comment type="similarity">
    <text evidence="5">Belongs to the glutamate--cysteine ligase type 2 family. YbdK subfamily.</text>
</comment>
<evidence type="ECO:0000256" key="1">
    <source>
        <dbReference type="ARBA" id="ARBA00022598"/>
    </source>
</evidence>
<dbReference type="NCBIfam" id="TIGR02050">
    <property type="entry name" value="gshA_cyan_rel"/>
    <property type="match status" value="1"/>
</dbReference>
<dbReference type="InterPro" id="IPR014746">
    <property type="entry name" value="Gln_synth/guanido_kin_cat_dom"/>
</dbReference>
<feature type="compositionally biased region" description="Low complexity" evidence="6">
    <location>
        <begin position="7"/>
        <end position="21"/>
    </location>
</feature>
<dbReference type="RefSeq" id="WP_104432404.1">
    <property type="nucleotide sequence ID" value="NZ_PTJD01000005.1"/>
</dbReference>
<evidence type="ECO:0000256" key="2">
    <source>
        <dbReference type="ARBA" id="ARBA00022741"/>
    </source>
</evidence>
<dbReference type="OrthoDB" id="9803842at2"/>